<evidence type="ECO:0000256" key="4">
    <source>
        <dbReference type="ARBA" id="ARBA00023139"/>
    </source>
</evidence>
<dbReference type="InterPro" id="IPR006059">
    <property type="entry name" value="SBP"/>
</dbReference>
<proteinExistence type="predicted"/>
<dbReference type="PANTHER" id="PTHR43649">
    <property type="entry name" value="ARABINOSE-BINDING PROTEIN-RELATED"/>
    <property type="match status" value="1"/>
</dbReference>
<evidence type="ECO:0000256" key="1">
    <source>
        <dbReference type="ARBA" id="ARBA00022475"/>
    </source>
</evidence>
<comment type="caution">
    <text evidence="8">The sequence shown here is derived from an EMBL/GenBank/DDBJ whole genome shotgun (WGS) entry which is preliminary data.</text>
</comment>
<dbReference type="PANTHER" id="PTHR43649:SF33">
    <property type="entry name" value="POLYGALACTURONAN_RHAMNOGALACTURONAN-BINDING PROTEIN YTCQ"/>
    <property type="match status" value="1"/>
</dbReference>
<feature type="signal peptide" evidence="7">
    <location>
        <begin position="1"/>
        <end position="18"/>
    </location>
</feature>
<keyword evidence="5" id="KW-0449">Lipoprotein</keyword>
<keyword evidence="4" id="KW-0564">Palmitate</keyword>
<dbReference type="PROSITE" id="PS51257">
    <property type="entry name" value="PROKAR_LIPOPROTEIN"/>
    <property type="match status" value="1"/>
</dbReference>
<keyword evidence="3" id="KW-0472">Membrane</keyword>
<feature type="compositionally biased region" description="Low complexity" evidence="6">
    <location>
        <begin position="31"/>
        <end position="49"/>
    </location>
</feature>
<dbReference type="Pfam" id="PF01547">
    <property type="entry name" value="SBP_bac_1"/>
    <property type="match status" value="1"/>
</dbReference>
<evidence type="ECO:0000256" key="3">
    <source>
        <dbReference type="ARBA" id="ARBA00023136"/>
    </source>
</evidence>
<keyword evidence="1" id="KW-1003">Cell membrane</keyword>
<gene>
    <name evidence="8" type="ORF">DQG23_41255</name>
</gene>
<feature type="region of interest" description="Disordered" evidence="6">
    <location>
        <begin position="24"/>
        <end position="52"/>
    </location>
</feature>
<dbReference type="Proteomes" id="UP000250369">
    <property type="component" value="Unassembled WGS sequence"/>
</dbReference>
<evidence type="ECO:0000313" key="8">
    <source>
        <dbReference type="EMBL" id="RAV08304.1"/>
    </source>
</evidence>
<protein>
    <submittedName>
        <fullName evidence="8">ABC transporter substrate-binding protein</fullName>
    </submittedName>
</protein>
<accession>A0A329LK06</accession>
<evidence type="ECO:0000256" key="2">
    <source>
        <dbReference type="ARBA" id="ARBA00022729"/>
    </source>
</evidence>
<evidence type="ECO:0000313" key="9">
    <source>
        <dbReference type="Proteomes" id="UP000250369"/>
    </source>
</evidence>
<evidence type="ECO:0000256" key="6">
    <source>
        <dbReference type="SAM" id="MobiDB-lite"/>
    </source>
</evidence>
<dbReference type="InterPro" id="IPR050490">
    <property type="entry name" value="Bact_solute-bd_prot1"/>
</dbReference>
<keyword evidence="9" id="KW-1185">Reference proteome</keyword>
<evidence type="ECO:0000256" key="5">
    <source>
        <dbReference type="ARBA" id="ARBA00023288"/>
    </source>
</evidence>
<reference evidence="8 9" key="1">
    <citation type="journal article" date="2009" name="Int. J. Syst. Evol. Microbiol.">
        <title>Paenibacillus contaminans sp. nov., isolated from a contaminated laboratory plate.</title>
        <authorList>
            <person name="Chou J.H."/>
            <person name="Lee J.H."/>
            <person name="Lin M.C."/>
            <person name="Chang P.S."/>
            <person name="Arun A.B."/>
            <person name="Young C.C."/>
            <person name="Chen W.M."/>
        </authorList>
    </citation>
    <scope>NUCLEOTIDE SEQUENCE [LARGE SCALE GENOMIC DNA]</scope>
    <source>
        <strain evidence="8 9">CKOBP-6</strain>
    </source>
</reference>
<keyword evidence="2 7" id="KW-0732">Signal</keyword>
<dbReference type="SUPFAM" id="SSF53850">
    <property type="entry name" value="Periplasmic binding protein-like II"/>
    <property type="match status" value="1"/>
</dbReference>
<dbReference type="AlphaFoldDB" id="A0A329LK06"/>
<dbReference type="OrthoDB" id="9787283at2"/>
<dbReference type="EMBL" id="QMFB01000061">
    <property type="protein sequence ID" value="RAV08304.1"/>
    <property type="molecule type" value="Genomic_DNA"/>
</dbReference>
<evidence type="ECO:0000256" key="7">
    <source>
        <dbReference type="SAM" id="SignalP"/>
    </source>
</evidence>
<organism evidence="8 9">
    <name type="scientific">Paenibacillus contaminans</name>
    <dbReference type="NCBI Taxonomy" id="450362"/>
    <lineage>
        <taxon>Bacteria</taxon>
        <taxon>Bacillati</taxon>
        <taxon>Bacillota</taxon>
        <taxon>Bacilli</taxon>
        <taxon>Bacillales</taxon>
        <taxon>Paenibacillaceae</taxon>
        <taxon>Paenibacillus</taxon>
    </lineage>
</organism>
<name>A0A329LK06_9BACL</name>
<dbReference type="RefSeq" id="WP_113036881.1">
    <property type="nucleotide sequence ID" value="NZ_QMFB01000061.1"/>
</dbReference>
<sequence length="534" mass="60103">MKRLVSGILAVSLTGVLAACSSDNSKKPAESAAAGTNTNSNTSPSTPAAENKNKKLTITSIAGTWFSPVPSPDGEGVKKINEKFNIDFKPQFVPYDEYENKLPVVMAAGDMPDMVDMESANANFVKWAKQGAFLPLNDYINKYETLKAVPKYVWDAVTVDGKIYAIPQYFPLKYGKKPIIRKDWLDNLGLKMPTNYDELKQVAIAFTKNDPDKNGKDDTYGIGMAKDMVYGAWMNVETDLAWYHKNDQGQLIPGNISNGYKKQIQLLADLYKEGAIHKDWAVSKIADVRKDFFAGKSGIFYEQPYDFSESRFKSLKELQPTADIVVIPPFKQDDGQTGYAALPGYYQIVTLNAKLKDDPDKVNRILQMEDYFRTYIPVDQRNPQNPDYDWQQGGQGKAYNWVDGVAVPIENTTDLRPTTYVTDRYWAPNDEANEPIKMVSHAMAKNFVQSAFDTLKNTKFYINPVNRIHSPARAAKESELNKILIEYQTKMIVGQEPIANWDKMVNEYLSKGGKEVIDEVNKLLKESGISGEWN</sequence>
<dbReference type="Gene3D" id="3.40.190.10">
    <property type="entry name" value="Periplasmic binding protein-like II"/>
    <property type="match status" value="2"/>
</dbReference>
<feature type="chain" id="PRO_5039378138" evidence="7">
    <location>
        <begin position="19"/>
        <end position="534"/>
    </location>
</feature>